<dbReference type="Proteomes" id="UP000607653">
    <property type="component" value="Unassembled WGS sequence"/>
</dbReference>
<organism evidence="1 2">
    <name type="scientific">Nelumbo nucifera</name>
    <name type="common">Sacred lotus</name>
    <dbReference type="NCBI Taxonomy" id="4432"/>
    <lineage>
        <taxon>Eukaryota</taxon>
        <taxon>Viridiplantae</taxon>
        <taxon>Streptophyta</taxon>
        <taxon>Embryophyta</taxon>
        <taxon>Tracheophyta</taxon>
        <taxon>Spermatophyta</taxon>
        <taxon>Magnoliopsida</taxon>
        <taxon>Proteales</taxon>
        <taxon>Nelumbonaceae</taxon>
        <taxon>Nelumbo</taxon>
    </lineage>
</organism>
<dbReference type="AlphaFoldDB" id="A0A822YMP4"/>
<gene>
    <name evidence="1" type="ORF">HUJ06_012643</name>
</gene>
<comment type="caution">
    <text evidence="1">The sequence shown here is derived from an EMBL/GenBank/DDBJ whole genome shotgun (WGS) entry which is preliminary data.</text>
</comment>
<accession>A0A822YMP4</accession>
<keyword evidence="2" id="KW-1185">Reference proteome</keyword>
<evidence type="ECO:0000313" key="1">
    <source>
        <dbReference type="EMBL" id="DAD33792.1"/>
    </source>
</evidence>
<dbReference type="EMBL" id="DUZY01000003">
    <property type="protein sequence ID" value="DAD33792.1"/>
    <property type="molecule type" value="Genomic_DNA"/>
</dbReference>
<protein>
    <submittedName>
        <fullName evidence="1">Uncharacterized protein</fullName>
    </submittedName>
</protein>
<evidence type="ECO:0000313" key="2">
    <source>
        <dbReference type="Proteomes" id="UP000607653"/>
    </source>
</evidence>
<proteinExistence type="predicted"/>
<sequence length="142" mass="16391">MNPEEVNNKQLNQFVTDRITEKLKNLPPNLKQRYIAKIFIIFRLIWDMYNAKIHQQDILDLIHLIEKADSYIEPRTQNPLTNSEQAADNAWGDSQQNTDIYIYVDGSYDPARATAGTGIVLLNNYRSMISTEMLQVFKLKGG</sequence>
<reference evidence="1 2" key="1">
    <citation type="journal article" date="2020" name="Mol. Biol. Evol.">
        <title>Distinct Expression and Methylation Patterns for Genes with Different Fates following a Single Whole-Genome Duplication in Flowering Plants.</title>
        <authorList>
            <person name="Shi T."/>
            <person name="Rahmani R.S."/>
            <person name="Gugger P.F."/>
            <person name="Wang M."/>
            <person name="Li H."/>
            <person name="Zhang Y."/>
            <person name="Li Z."/>
            <person name="Wang Q."/>
            <person name="Van de Peer Y."/>
            <person name="Marchal K."/>
            <person name="Chen J."/>
        </authorList>
    </citation>
    <scope>NUCLEOTIDE SEQUENCE [LARGE SCALE GENOMIC DNA]</scope>
    <source>
        <tissue evidence="1">Leaf</tissue>
    </source>
</reference>
<name>A0A822YMP4_NELNU</name>